<dbReference type="Proteomes" id="UP000475862">
    <property type="component" value="Unassembled WGS sequence"/>
</dbReference>
<name>A0A6G0TSZ6_APHGL</name>
<sequence length="331" mass="38108">MATIDLPHSEAPLLKPSSIPNDFGGSITLSPKLAAATASIKFAKYLFHTECLLYTKSFSLQEERRSRPLAFTKIGKTRRFYRSARKSEPRFLYMYCGCSYEIFYNGTVIRLRKAAFQHCTYLVCSQNHRSNHICVIENVGKNTIWAAMNRLNKLLFCEEKATRVTRVIFFAKEAMFQVDNLKGKGVMKIEATDNLFETVHIALKNINKNLPAQCYRCVFDLLDLVSNNEPKRSCHLFLILDKYNLIQEAGKVNLDKNKYGSVNSHYYNSSVFEMYVSWIEFVPNHNLNMHFLNKHANAQSSSIGYDYKMYLKIHKVPTTVALKCLIDSQNN</sequence>
<comment type="caution">
    <text evidence="1">The sequence shown here is derived from an EMBL/GenBank/DDBJ whole genome shotgun (WGS) entry which is preliminary data.</text>
</comment>
<gene>
    <name evidence="1" type="ORF">AGLY_006163</name>
</gene>
<dbReference type="AlphaFoldDB" id="A0A6G0TSZ6"/>
<accession>A0A6G0TSZ6</accession>
<keyword evidence="2" id="KW-1185">Reference proteome</keyword>
<evidence type="ECO:0000313" key="1">
    <source>
        <dbReference type="EMBL" id="KAE9538191.1"/>
    </source>
</evidence>
<protein>
    <submittedName>
        <fullName evidence="1">Uncharacterized protein</fullName>
    </submittedName>
</protein>
<organism evidence="1 2">
    <name type="scientific">Aphis glycines</name>
    <name type="common">Soybean aphid</name>
    <dbReference type="NCBI Taxonomy" id="307491"/>
    <lineage>
        <taxon>Eukaryota</taxon>
        <taxon>Metazoa</taxon>
        <taxon>Ecdysozoa</taxon>
        <taxon>Arthropoda</taxon>
        <taxon>Hexapoda</taxon>
        <taxon>Insecta</taxon>
        <taxon>Pterygota</taxon>
        <taxon>Neoptera</taxon>
        <taxon>Paraneoptera</taxon>
        <taxon>Hemiptera</taxon>
        <taxon>Sternorrhyncha</taxon>
        <taxon>Aphidomorpha</taxon>
        <taxon>Aphidoidea</taxon>
        <taxon>Aphididae</taxon>
        <taxon>Aphidini</taxon>
        <taxon>Aphis</taxon>
        <taxon>Aphis</taxon>
    </lineage>
</organism>
<reference evidence="1 2" key="1">
    <citation type="submission" date="2019-08" db="EMBL/GenBank/DDBJ databases">
        <title>The genome of the soybean aphid Biotype 1, its phylome, world population structure and adaptation to the North American continent.</title>
        <authorList>
            <person name="Giordano R."/>
            <person name="Donthu R.K."/>
            <person name="Hernandez A.G."/>
            <person name="Wright C.L."/>
            <person name="Zimin A.V."/>
        </authorList>
    </citation>
    <scope>NUCLEOTIDE SEQUENCE [LARGE SCALE GENOMIC DNA]</scope>
    <source>
        <tissue evidence="1">Whole aphids</tissue>
    </source>
</reference>
<proteinExistence type="predicted"/>
<evidence type="ECO:0000313" key="2">
    <source>
        <dbReference type="Proteomes" id="UP000475862"/>
    </source>
</evidence>
<dbReference type="EMBL" id="VYZN01000017">
    <property type="protein sequence ID" value="KAE9538191.1"/>
    <property type="molecule type" value="Genomic_DNA"/>
</dbReference>